<evidence type="ECO:0000313" key="2">
    <source>
        <dbReference type="EMBL" id="QGS52086.1"/>
    </source>
</evidence>
<evidence type="ECO:0000313" key="3">
    <source>
        <dbReference type="Proteomes" id="UP000424468"/>
    </source>
</evidence>
<organism evidence="2 3">
    <name type="scientific">Spiroplasma tabanidicola</name>
    <dbReference type="NCBI Taxonomy" id="324079"/>
    <lineage>
        <taxon>Bacteria</taxon>
        <taxon>Bacillati</taxon>
        <taxon>Mycoplasmatota</taxon>
        <taxon>Mollicutes</taxon>
        <taxon>Entomoplasmatales</taxon>
        <taxon>Spiroplasmataceae</taxon>
        <taxon>Spiroplasma</taxon>
    </lineage>
</organism>
<dbReference type="RefSeq" id="WP_156006691.1">
    <property type="nucleotide sequence ID" value="NZ_CP046276.1"/>
</dbReference>
<accession>A0A6I6C8U7</accession>
<keyword evidence="1" id="KW-0472">Membrane</keyword>
<name>A0A6I6C8U7_9MOLU</name>
<dbReference type="Proteomes" id="UP000424468">
    <property type="component" value="Chromosome"/>
</dbReference>
<feature type="transmembrane region" description="Helical" evidence="1">
    <location>
        <begin position="165"/>
        <end position="185"/>
    </location>
</feature>
<keyword evidence="3" id="KW-1185">Reference proteome</keyword>
<dbReference type="AlphaFoldDB" id="A0A6I6C8U7"/>
<protein>
    <submittedName>
        <fullName evidence="2">Uncharacterized protein</fullName>
    </submittedName>
</protein>
<sequence>MIKTKLKNNLSKIILYFLISLIILFLDPFSRVVFKFKEFAIISLVFSYFLILLLIIFIHILNIVNLVIYYLSYDKKTINRLDNLQTKKFVAMKTLATILLLLTFSFLLLSNSSEIALIINSIFLTQFSIMNLIFMTYIGVITHFLAHIEFLAKIFNLLSKSVSRLMIVTTNFVIFLISIILNVRIKLRDLINYKVANYKHTVYIKITEYNNGDLRK</sequence>
<proteinExistence type="predicted"/>
<dbReference type="KEGG" id="stab:STABA_v1c07300"/>
<feature type="transmembrane region" description="Helical" evidence="1">
    <location>
        <begin position="46"/>
        <end position="70"/>
    </location>
</feature>
<feature type="transmembrane region" description="Helical" evidence="1">
    <location>
        <begin position="13"/>
        <end position="34"/>
    </location>
</feature>
<feature type="transmembrane region" description="Helical" evidence="1">
    <location>
        <begin position="90"/>
        <end position="110"/>
    </location>
</feature>
<dbReference type="EMBL" id="CP046276">
    <property type="protein sequence ID" value="QGS52086.1"/>
    <property type="molecule type" value="Genomic_DNA"/>
</dbReference>
<keyword evidence="1" id="KW-0812">Transmembrane</keyword>
<keyword evidence="1" id="KW-1133">Transmembrane helix</keyword>
<feature type="transmembrane region" description="Helical" evidence="1">
    <location>
        <begin position="122"/>
        <end position="145"/>
    </location>
</feature>
<evidence type="ECO:0000256" key="1">
    <source>
        <dbReference type="SAM" id="Phobius"/>
    </source>
</evidence>
<gene>
    <name evidence="2" type="ORF">STABA_v1c07300</name>
</gene>
<reference evidence="2 3" key="1">
    <citation type="submission" date="2019-11" db="EMBL/GenBank/DDBJ databases">
        <title>Complete genome sequence of Spiroplasma tabanidicola TAUS-1 (DSM 22603).</title>
        <authorList>
            <person name="Huang C.-T."/>
            <person name="Lin Y.-C."/>
            <person name="Kuo C.-H."/>
        </authorList>
    </citation>
    <scope>NUCLEOTIDE SEQUENCE [LARGE SCALE GENOMIC DNA]</scope>
    <source>
        <strain evidence="2 3">TAUS-1</strain>
    </source>
</reference>